<evidence type="ECO:0000313" key="2">
    <source>
        <dbReference type="EMBL" id="GGQ61059.1"/>
    </source>
</evidence>
<protein>
    <submittedName>
        <fullName evidence="2">Uncharacterized protein</fullName>
    </submittedName>
</protein>
<evidence type="ECO:0000313" key="3">
    <source>
        <dbReference type="Proteomes" id="UP000620156"/>
    </source>
</evidence>
<name>A0A918BDL9_9ACTN</name>
<reference evidence="2" key="2">
    <citation type="submission" date="2020-09" db="EMBL/GenBank/DDBJ databases">
        <authorList>
            <person name="Sun Q."/>
            <person name="Ohkuma M."/>
        </authorList>
    </citation>
    <scope>NUCLEOTIDE SEQUENCE</scope>
    <source>
        <strain evidence="2">JCM 3131</strain>
    </source>
</reference>
<reference evidence="2" key="1">
    <citation type="journal article" date="2014" name="Int. J. Syst. Evol. Microbiol.">
        <title>Complete genome sequence of Corynebacterium casei LMG S-19264T (=DSM 44701T), isolated from a smear-ripened cheese.</title>
        <authorList>
            <consortium name="US DOE Joint Genome Institute (JGI-PGF)"/>
            <person name="Walter F."/>
            <person name="Albersmeier A."/>
            <person name="Kalinowski J."/>
            <person name="Ruckert C."/>
        </authorList>
    </citation>
    <scope>NUCLEOTIDE SEQUENCE</scope>
    <source>
        <strain evidence="2">JCM 3131</strain>
    </source>
</reference>
<keyword evidence="1" id="KW-0472">Membrane</keyword>
<proteinExistence type="predicted"/>
<accession>A0A918BDL9</accession>
<gene>
    <name evidence="2" type="ORF">GCM10010145_34010</name>
</gene>
<keyword evidence="1" id="KW-0812">Transmembrane</keyword>
<organism evidence="2 3">
    <name type="scientific">Streptomyces ruber</name>
    <dbReference type="NCBI Taxonomy" id="83378"/>
    <lineage>
        <taxon>Bacteria</taxon>
        <taxon>Bacillati</taxon>
        <taxon>Actinomycetota</taxon>
        <taxon>Actinomycetes</taxon>
        <taxon>Kitasatosporales</taxon>
        <taxon>Streptomycetaceae</taxon>
        <taxon>Streptomyces</taxon>
    </lineage>
</organism>
<keyword evidence="1" id="KW-1133">Transmembrane helix</keyword>
<dbReference type="EMBL" id="BMQK01000006">
    <property type="protein sequence ID" value="GGQ61059.1"/>
    <property type="molecule type" value="Genomic_DNA"/>
</dbReference>
<comment type="caution">
    <text evidence="2">The sequence shown here is derived from an EMBL/GenBank/DDBJ whole genome shotgun (WGS) entry which is preliminary data.</text>
</comment>
<dbReference type="AlphaFoldDB" id="A0A918BDL9"/>
<dbReference type="Proteomes" id="UP000620156">
    <property type="component" value="Unassembled WGS sequence"/>
</dbReference>
<evidence type="ECO:0000256" key="1">
    <source>
        <dbReference type="SAM" id="Phobius"/>
    </source>
</evidence>
<keyword evidence="3" id="KW-1185">Reference proteome</keyword>
<sequence length="54" mass="5574">MAADTSLLAPVIIGAGLVIKTAFGDFRRPGSARTQLAFAADLRAVAAGHHGTRR</sequence>
<feature type="transmembrane region" description="Helical" evidence="1">
    <location>
        <begin position="6"/>
        <end position="23"/>
    </location>
</feature>